<evidence type="ECO:0000313" key="2">
    <source>
        <dbReference type="Proteomes" id="UP000694846"/>
    </source>
</evidence>
<gene>
    <name evidence="3" type="primary">LOC112692037</name>
</gene>
<dbReference type="Proteomes" id="UP000694846">
    <property type="component" value="Unplaced"/>
</dbReference>
<dbReference type="InterPro" id="IPR049163">
    <property type="entry name" value="Pif1-like_2B_dom"/>
</dbReference>
<evidence type="ECO:0000313" key="3">
    <source>
        <dbReference type="RefSeq" id="XP_025422325.1"/>
    </source>
</evidence>
<proteinExistence type="predicted"/>
<dbReference type="AlphaFoldDB" id="A0A8B8GHF3"/>
<dbReference type="Pfam" id="PF21530">
    <property type="entry name" value="Pif1_2B_dom"/>
    <property type="match status" value="1"/>
</dbReference>
<organism evidence="2 3">
    <name type="scientific">Sipha flava</name>
    <name type="common">yellow sugarcane aphid</name>
    <dbReference type="NCBI Taxonomy" id="143950"/>
    <lineage>
        <taxon>Eukaryota</taxon>
        <taxon>Metazoa</taxon>
        <taxon>Ecdysozoa</taxon>
        <taxon>Arthropoda</taxon>
        <taxon>Hexapoda</taxon>
        <taxon>Insecta</taxon>
        <taxon>Pterygota</taxon>
        <taxon>Neoptera</taxon>
        <taxon>Paraneoptera</taxon>
        <taxon>Hemiptera</taxon>
        <taxon>Sternorrhyncha</taxon>
        <taxon>Aphidomorpha</taxon>
        <taxon>Aphidoidea</taxon>
        <taxon>Aphididae</taxon>
        <taxon>Sipha</taxon>
    </lineage>
</organism>
<reference evidence="3" key="1">
    <citation type="submission" date="2025-08" db="UniProtKB">
        <authorList>
            <consortium name="RefSeq"/>
        </authorList>
    </citation>
    <scope>IDENTIFICATION</scope>
    <source>
        <tissue evidence="3">Whole body</tissue>
    </source>
</reference>
<protein>
    <submittedName>
        <fullName evidence="3">Uncharacterized protein LOC112692037</fullName>
    </submittedName>
</protein>
<dbReference type="PANTHER" id="PTHR10492:SF57">
    <property type="entry name" value="ATP-DEPENDENT DNA HELICASE"/>
    <property type="match status" value="1"/>
</dbReference>
<sequence length="283" mass="31796">MWRYVRKLTLNINMRVQLQNDQSADRFSKQLLEIGNGKVQIDNTNGSISLPNNFCTILQSKEELIERGFPNIIQNHRNHKWLSERAILAPKNVQVNAINYLIQEKLPGAVISYKSIDNALNEDDAVNYPVEFLNSLEPPGIPPHFLNLKVGSSIILPRNLNAPKLCNGTRLAVKRLMPNLIEATILTGKAKGEFVLIPRIPLIPTDMPFEFKRLQFPVHLSFAMSINKAQGQTLQVCGLDLEEPCFSDGQLYVACSRVGTPNCLFVYAPNGQTKNIVYTNVLD</sequence>
<dbReference type="GeneID" id="112692037"/>
<dbReference type="PANTHER" id="PTHR10492">
    <property type="match status" value="1"/>
</dbReference>
<evidence type="ECO:0000259" key="1">
    <source>
        <dbReference type="Pfam" id="PF21530"/>
    </source>
</evidence>
<dbReference type="InterPro" id="IPR027417">
    <property type="entry name" value="P-loop_NTPase"/>
</dbReference>
<keyword evidence="2" id="KW-1185">Reference proteome</keyword>
<name>A0A8B8GHF3_9HEMI</name>
<dbReference type="OrthoDB" id="272985at2759"/>
<dbReference type="SUPFAM" id="SSF52540">
    <property type="entry name" value="P-loop containing nucleoside triphosphate hydrolases"/>
    <property type="match status" value="1"/>
</dbReference>
<dbReference type="RefSeq" id="XP_025422325.1">
    <property type="nucleotide sequence ID" value="XM_025566540.1"/>
</dbReference>
<accession>A0A8B8GHF3</accession>
<feature type="domain" description="DNA helicase Pif1-like 2B" evidence="1">
    <location>
        <begin position="131"/>
        <end position="176"/>
    </location>
</feature>